<proteinExistence type="predicted"/>
<organism evidence="2">
    <name type="scientific">Rhizophora mucronata</name>
    <name type="common">Asiatic mangrove</name>
    <dbReference type="NCBI Taxonomy" id="61149"/>
    <lineage>
        <taxon>Eukaryota</taxon>
        <taxon>Viridiplantae</taxon>
        <taxon>Streptophyta</taxon>
        <taxon>Embryophyta</taxon>
        <taxon>Tracheophyta</taxon>
        <taxon>Spermatophyta</taxon>
        <taxon>Magnoliopsida</taxon>
        <taxon>eudicotyledons</taxon>
        <taxon>Gunneridae</taxon>
        <taxon>Pentapetalae</taxon>
        <taxon>rosids</taxon>
        <taxon>fabids</taxon>
        <taxon>Malpighiales</taxon>
        <taxon>Rhizophoraceae</taxon>
        <taxon>Rhizophora</taxon>
    </lineage>
</organism>
<dbReference type="EMBL" id="GGEC01039911">
    <property type="protein sequence ID" value="MBX20395.1"/>
    <property type="molecule type" value="Transcribed_RNA"/>
</dbReference>
<protein>
    <submittedName>
        <fullName evidence="2">Cyclin-T1-5</fullName>
    </submittedName>
</protein>
<keyword evidence="1" id="KW-0472">Membrane</keyword>
<name>A0A2P2LR09_RHIMU</name>
<keyword evidence="1" id="KW-1133">Transmembrane helix</keyword>
<dbReference type="AlphaFoldDB" id="A0A2P2LR09"/>
<accession>A0A2P2LR09</accession>
<evidence type="ECO:0000256" key="1">
    <source>
        <dbReference type="SAM" id="Phobius"/>
    </source>
</evidence>
<sequence>MICSRGYIPYKNQFVFTNGIKKSIIAKSLFRWEETKQDRQISALKFNAFPPFSFFYFFYSWGVLTFLASIFAYKNE</sequence>
<keyword evidence="1" id="KW-0812">Transmembrane</keyword>
<evidence type="ECO:0000313" key="2">
    <source>
        <dbReference type="EMBL" id="MBX20395.1"/>
    </source>
</evidence>
<reference evidence="2" key="1">
    <citation type="submission" date="2018-02" db="EMBL/GenBank/DDBJ databases">
        <title>Rhizophora mucronata_Transcriptome.</title>
        <authorList>
            <person name="Meera S.P."/>
            <person name="Sreeshan A."/>
            <person name="Augustine A."/>
        </authorList>
    </citation>
    <scope>NUCLEOTIDE SEQUENCE</scope>
    <source>
        <tissue evidence="2">Leaf</tissue>
    </source>
</reference>
<feature type="transmembrane region" description="Helical" evidence="1">
    <location>
        <begin position="54"/>
        <end position="73"/>
    </location>
</feature>